<dbReference type="EC" id="5.4.99.12" evidence="4"/>
<feature type="region of interest" description="Disordered" evidence="5">
    <location>
        <begin position="43"/>
        <end position="71"/>
    </location>
</feature>
<dbReference type="Gene3D" id="3.30.70.660">
    <property type="entry name" value="Pseudouridine synthase I, catalytic domain, C-terminal subdomain"/>
    <property type="match status" value="1"/>
</dbReference>
<dbReference type="GO" id="GO:0031119">
    <property type="term" value="P:tRNA pseudouridine synthesis"/>
    <property type="evidence" value="ECO:0007669"/>
    <property type="project" value="TreeGrafter"/>
</dbReference>
<gene>
    <name evidence="7" type="ORF">HKI87_02g16890</name>
</gene>
<dbReference type="NCBIfam" id="TIGR00071">
    <property type="entry name" value="hisT_truA"/>
    <property type="match status" value="1"/>
</dbReference>
<evidence type="ECO:0000256" key="4">
    <source>
        <dbReference type="RuleBase" id="RU003792"/>
    </source>
</evidence>
<dbReference type="GO" id="GO:0160147">
    <property type="term" value="F:tRNA pseudouridine(38-40) synthase activity"/>
    <property type="evidence" value="ECO:0007669"/>
    <property type="project" value="UniProtKB-EC"/>
</dbReference>
<dbReference type="InterPro" id="IPR020097">
    <property type="entry name" value="PsdUridine_synth_TruA_a/b_dom"/>
</dbReference>
<dbReference type="HAMAP" id="MF_00171">
    <property type="entry name" value="TruA"/>
    <property type="match status" value="1"/>
</dbReference>
<accession>A0AAX4P283</accession>
<reference evidence="7 8" key="1">
    <citation type="submission" date="2024-03" db="EMBL/GenBank/DDBJ databases">
        <title>Complete genome sequence of the green alga Chloropicon roscoffensis RCC1871.</title>
        <authorList>
            <person name="Lemieux C."/>
            <person name="Pombert J.-F."/>
            <person name="Otis C."/>
            <person name="Turmel M."/>
        </authorList>
    </citation>
    <scope>NUCLEOTIDE SEQUENCE [LARGE SCALE GENOMIC DNA]</scope>
    <source>
        <strain evidence="7 8">RCC1871</strain>
    </source>
</reference>
<dbReference type="InterPro" id="IPR020094">
    <property type="entry name" value="TruA/RsuA/RluB/E/F_N"/>
</dbReference>
<keyword evidence="2 4" id="KW-0819">tRNA processing</keyword>
<dbReference type="PANTHER" id="PTHR11142:SF5">
    <property type="entry name" value="TRNA PSEUDOURIDINE(38_39) SYNTHASE"/>
    <property type="match status" value="1"/>
</dbReference>
<dbReference type="EMBL" id="CP151502">
    <property type="protein sequence ID" value="WZN60161.1"/>
    <property type="molecule type" value="Genomic_DNA"/>
</dbReference>
<evidence type="ECO:0000256" key="3">
    <source>
        <dbReference type="ARBA" id="ARBA00023235"/>
    </source>
</evidence>
<proteinExistence type="inferred from homology"/>
<dbReference type="GO" id="GO:0005634">
    <property type="term" value="C:nucleus"/>
    <property type="evidence" value="ECO:0007669"/>
    <property type="project" value="TreeGrafter"/>
</dbReference>
<evidence type="ECO:0000313" key="8">
    <source>
        <dbReference type="Proteomes" id="UP001472866"/>
    </source>
</evidence>
<dbReference type="GO" id="GO:1990481">
    <property type="term" value="P:mRNA pseudouridine synthesis"/>
    <property type="evidence" value="ECO:0007669"/>
    <property type="project" value="TreeGrafter"/>
</dbReference>
<dbReference type="GO" id="GO:0003723">
    <property type="term" value="F:RNA binding"/>
    <property type="evidence" value="ECO:0007669"/>
    <property type="project" value="InterPro"/>
</dbReference>
<dbReference type="InterPro" id="IPR001406">
    <property type="entry name" value="PsdUridine_synth_TruA"/>
</dbReference>
<organism evidence="7 8">
    <name type="scientific">Chloropicon roscoffensis</name>
    <dbReference type="NCBI Taxonomy" id="1461544"/>
    <lineage>
        <taxon>Eukaryota</taxon>
        <taxon>Viridiplantae</taxon>
        <taxon>Chlorophyta</taxon>
        <taxon>Chloropicophyceae</taxon>
        <taxon>Chloropicales</taxon>
        <taxon>Chloropicaceae</taxon>
        <taxon>Chloropicon</taxon>
    </lineage>
</organism>
<sequence length="400" mass="43142">MAGELDQSLFAVLFPGEEYDPAGGGSDRLADRLSEVADSLRARRGRCIGGPPPDPSPPAPSSRKKKKARNGGVLGGPDFAACPTVYVALKIAYLGWAYHGFARLKHLEATVEGKLFEALTRARLIPPGADPVADLRYSRCGRTDKGVSASGQVVALRLRAAHPGQPPLDYVNTINRHLPDDVRVLGSRECGEAFDARFGAKGRHYKYFFVQDGTLDLGRMAECARCFVGEHNFRNFCKTDESVRTYDRRVTACYIEAAGGEACASAGGPDGGLYAINVLGSAFLWHQVRCMASVLFSAARGDLGPPDVRRFLDLEAQPSRPSYTMAREEPLLLFRCAFGGEDGEAFSASENAKAKLREHLTAMLRGLRIRERLVRELVAEAAAVTGTGAFESGGPPPPGR</sequence>
<name>A0AAX4P283_9CHLO</name>
<dbReference type="InterPro" id="IPR020103">
    <property type="entry name" value="PsdUridine_synth_cat_dom_sf"/>
</dbReference>
<dbReference type="GO" id="GO:0005737">
    <property type="term" value="C:cytoplasm"/>
    <property type="evidence" value="ECO:0007669"/>
    <property type="project" value="TreeGrafter"/>
</dbReference>
<comment type="similarity">
    <text evidence="1 4">Belongs to the tRNA pseudouridine synthase TruA family.</text>
</comment>
<dbReference type="Gene3D" id="3.30.70.580">
    <property type="entry name" value="Pseudouridine synthase I, catalytic domain, N-terminal subdomain"/>
    <property type="match status" value="1"/>
</dbReference>
<evidence type="ECO:0000313" key="7">
    <source>
        <dbReference type="EMBL" id="WZN60161.1"/>
    </source>
</evidence>
<evidence type="ECO:0000256" key="1">
    <source>
        <dbReference type="ARBA" id="ARBA00009375"/>
    </source>
</evidence>
<keyword evidence="3 4" id="KW-0413">Isomerase</keyword>
<feature type="domain" description="Pseudouridine synthase I TruA alpha/beta" evidence="6">
    <location>
        <begin position="224"/>
        <end position="338"/>
    </location>
</feature>
<dbReference type="InterPro" id="IPR020095">
    <property type="entry name" value="PsdUridine_synth_TruA_C"/>
</dbReference>
<dbReference type="SUPFAM" id="SSF55120">
    <property type="entry name" value="Pseudouridine synthase"/>
    <property type="match status" value="1"/>
</dbReference>
<dbReference type="PANTHER" id="PTHR11142">
    <property type="entry name" value="PSEUDOURIDYLATE SYNTHASE"/>
    <property type="match status" value="1"/>
</dbReference>
<feature type="compositionally biased region" description="Pro residues" evidence="5">
    <location>
        <begin position="50"/>
        <end position="60"/>
    </location>
</feature>
<comment type="catalytic activity">
    <reaction evidence="4">
        <text>uridine(38/39/40) in tRNA = pseudouridine(38/39/40) in tRNA</text>
        <dbReference type="Rhea" id="RHEA:22376"/>
        <dbReference type="Rhea" id="RHEA-COMP:10085"/>
        <dbReference type="Rhea" id="RHEA-COMP:10087"/>
        <dbReference type="ChEBI" id="CHEBI:65314"/>
        <dbReference type="ChEBI" id="CHEBI:65315"/>
        <dbReference type="EC" id="5.4.99.12"/>
    </reaction>
</comment>
<dbReference type="AlphaFoldDB" id="A0AAX4P283"/>
<keyword evidence="8" id="KW-1185">Reference proteome</keyword>
<evidence type="ECO:0000256" key="2">
    <source>
        <dbReference type="ARBA" id="ARBA00022694"/>
    </source>
</evidence>
<dbReference type="Proteomes" id="UP001472866">
    <property type="component" value="Chromosome 02"/>
</dbReference>
<dbReference type="Pfam" id="PF01416">
    <property type="entry name" value="PseudoU_synth_1"/>
    <property type="match status" value="1"/>
</dbReference>
<evidence type="ECO:0000256" key="5">
    <source>
        <dbReference type="SAM" id="MobiDB-lite"/>
    </source>
</evidence>
<evidence type="ECO:0000259" key="6">
    <source>
        <dbReference type="Pfam" id="PF01416"/>
    </source>
</evidence>
<protein>
    <recommendedName>
        <fullName evidence="4">tRNA pseudouridine synthase</fullName>
        <ecNumber evidence="4">5.4.99.12</ecNumber>
    </recommendedName>
</protein>